<comment type="caution">
    <text evidence="2">The sequence shown here is derived from an EMBL/GenBank/DDBJ whole genome shotgun (WGS) entry which is preliminary data.</text>
</comment>
<evidence type="ECO:0000313" key="2">
    <source>
        <dbReference type="EMBL" id="KQB40336.1"/>
    </source>
</evidence>
<name>A0A0Q0S9D5_9FLAO</name>
<protein>
    <submittedName>
        <fullName evidence="2">Membrane protein</fullName>
    </submittedName>
</protein>
<evidence type="ECO:0000313" key="3">
    <source>
        <dbReference type="Proteomes" id="UP000050443"/>
    </source>
</evidence>
<keyword evidence="1" id="KW-0472">Membrane</keyword>
<dbReference type="Proteomes" id="UP000050443">
    <property type="component" value="Unassembled WGS sequence"/>
</dbReference>
<keyword evidence="1" id="KW-1133">Transmembrane helix</keyword>
<dbReference type="PATRIC" id="fig|362413.3.peg.214"/>
<keyword evidence="1" id="KW-0812">Transmembrane</keyword>
<accession>A0A0Q0S9D5</accession>
<dbReference type="OrthoDB" id="1157940at2"/>
<evidence type="ECO:0000256" key="1">
    <source>
        <dbReference type="SAM" id="Phobius"/>
    </source>
</evidence>
<proteinExistence type="predicted"/>
<dbReference type="Pfam" id="PF13644">
    <property type="entry name" value="DKNYY"/>
    <property type="match status" value="1"/>
</dbReference>
<gene>
    <name evidence="2" type="ORF">RC62_223</name>
</gene>
<feature type="transmembrane region" description="Helical" evidence="1">
    <location>
        <begin position="6"/>
        <end position="23"/>
    </location>
</feature>
<sequence>MKVFYIILAIVILVILAIRFFLFKIGKPVNLKISNSYFHHYRKKLIVYSPLGNWFELGYFESTADVATFQPLNQDFGKDKNSVFWKGRKQLVDCNTFEIDGFIIKDKNYVYNTNGNKFDELEIIKDADPKTYQLLDSSIENYQRINWFKDINAVYYKNKKIEGDPHTFKPLNDAIAIDANFIYAIINYRGEGIEMLEVNQVIRKHKMIDGEIRPINETYVQIGNSVVSAFTKAEFELHVFDSITTVKTIDYWSIIVDNVLICKGIIFPDVDAHTFEVLDYNFSKDKSSIYYDCEKINHADYSSFKIISDEYSKDAKQVYFKNNVVKGANPETIKSSSEYGIWEDENNKYKNGEVLSSDKA</sequence>
<dbReference type="AlphaFoldDB" id="A0A0Q0S9D5"/>
<organism evidence="2 3">
    <name type="scientific">Flavobacterium aquidurense</name>
    <dbReference type="NCBI Taxonomy" id="362413"/>
    <lineage>
        <taxon>Bacteria</taxon>
        <taxon>Pseudomonadati</taxon>
        <taxon>Bacteroidota</taxon>
        <taxon>Flavobacteriia</taxon>
        <taxon>Flavobacteriales</taxon>
        <taxon>Flavobacteriaceae</taxon>
        <taxon>Flavobacterium</taxon>
    </lineage>
</organism>
<dbReference type="InterPro" id="IPR027375">
    <property type="entry name" value="DKNYY"/>
</dbReference>
<reference evidence="2 3" key="1">
    <citation type="submission" date="2014-09" db="EMBL/GenBank/DDBJ databases">
        <title>Genome sequence of Flavobacterium aquidurense RC62.</title>
        <authorList>
            <person name="Kim J.F."/>
            <person name="Kwak M.-J."/>
        </authorList>
    </citation>
    <scope>NUCLEOTIDE SEQUENCE [LARGE SCALE GENOMIC DNA]</scope>
    <source>
        <strain evidence="2 3">RC62</strain>
    </source>
</reference>
<dbReference type="EMBL" id="JRLF01000010">
    <property type="protein sequence ID" value="KQB40336.1"/>
    <property type="molecule type" value="Genomic_DNA"/>
</dbReference>
<dbReference type="RefSeq" id="WP_055094686.1">
    <property type="nucleotide sequence ID" value="NZ_JRLF01000010.1"/>
</dbReference>
<dbReference type="STRING" id="362413.RC62_223"/>